<feature type="region of interest" description="Disordered" evidence="1">
    <location>
        <begin position="1"/>
        <end position="45"/>
    </location>
</feature>
<keyword evidence="4" id="KW-1185">Reference proteome</keyword>
<organism evidence="3 4">
    <name type="scientific">Croceicoccus esteveae</name>
    <dbReference type="NCBI Taxonomy" id="3075597"/>
    <lineage>
        <taxon>Bacteria</taxon>
        <taxon>Pseudomonadati</taxon>
        <taxon>Pseudomonadota</taxon>
        <taxon>Alphaproteobacteria</taxon>
        <taxon>Sphingomonadales</taxon>
        <taxon>Erythrobacteraceae</taxon>
        <taxon>Croceicoccus</taxon>
    </lineage>
</organism>
<evidence type="ECO:0000313" key="4">
    <source>
        <dbReference type="Proteomes" id="UP001259803"/>
    </source>
</evidence>
<dbReference type="InterPro" id="IPR029064">
    <property type="entry name" value="Ribosomal_eL30-like_sf"/>
</dbReference>
<dbReference type="InterPro" id="IPR007393">
    <property type="entry name" value="YlxR_dom"/>
</dbReference>
<sequence>MRNPHNDTLTPDSFDELTDRGTASRSARSHPERRCVLGGNTGPRETMLRLAVGPDGVVLPDAHARAPGRGAWLAVSRTGLEEAMAKGHLKGALARGFKGAALIIPQDLGERAQAALTRAFTDRLGIEWRSAKLLAGSDRIAEQARAGRVCWLAHAADAREDGCRRLDQAWRVGSDAEGSALAGVRLPLDRAALSVALGRENVVHLALTDAAAAKRVSVLLTRLLHFSGRGEPELDEVGSEAAMPRPVEYKGMQGGTRTFSGPDPGPVDDSRREPDADAVRKADADGADRH</sequence>
<feature type="region of interest" description="Disordered" evidence="1">
    <location>
        <begin position="231"/>
        <end position="290"/>
    </location>
</feature>
<dbReference type="Gene3D" id="3.30.1230.10">
    <property type="entry name" value="YlxR-like"/>
    <property type="match status" value="1"/>
</dbReference>
<dbReference type="PANTHER" id="PTHR34215:SF1">
    <property type="entry name" value="YLXR DOMAIN-CONTAINING PROTEIN"/>
    <property type="match status" value="1"/>
</dbReference>
<accession>A0ABU2ZHI4</accession>
<dbReference type="RefSeq" id="WP_311340650.1">
    <property type="nucleotide sequence ID" value="NZ_JAVRHS010000005.1"/>
</dbReference>
<dbReference type="SUPFAM" id="SSF64376">
    <property type="entry name" value="YlxR-like"/>
    <property type="match status" value="1"/>
</dbReference>
<evidence type="ECO:0000259" key="2">
    <source>
        <dbReference type="Pfam" id="PF04296"/>
    </source>
</evidence>
<dbReference type="Proteomes" id="UP001259803">
    <property type="component" value="Unassembled WGS sequence"/>
</dbReference>
<dbReference type="Pfam" id="PF04296">
    <property type="entry name" value="YlxR"/>
    <property type="match status" value="1"/>
</dbReference>
<feature type="compositionally biased region" description="Polar residues" evidence="1">
    <location>
        <begin position="1"/>
        <end position="11"/>
    </location>
</feature>
<dbReference type="InterPro" id="IPR035931">
    <property type="entry name" value="YlxR-like_sf"/>
</dbReference>
<protein>
    <submittedName>
        <fullName evidence="3">DUF448 domain-containing protein</fullName>
    </submittedName>
</protein>
<feature type="domain" description="YlxR" evidence="2">
    <location>
        <begin position="33"/>
        <end position="94"/>
    </location>
</feature>
<evidence type="ECO:0000256" key="1">
    <source>
        <dbReference type="SAM" id="MobiDB-lite"/>
    </source>
</evidence>
<comment type="caution">
    <text evidence="3">The sequence shown here is derived from an EMBL/GenBank/DDBJ whole genome shotgun (WGS) entry which is preliminary data.</text>
</comment>
<dbReference type="Gene3D" id="3.30.1330.30">
    <property type="match status" value="1"/>
</dbReference>
<gene>
    <name evidence="3" type="ORF">RM533_07705</name>
</gene>
<proteinExistence type="predicted"/>
<dbReference type="InterPro" id="IPR037465">
    <property type="entry name" value="YlxR"/>
</dbReference>
<feature type="compositionally biased region" description="Basic and acidic residues" evidence="1">
    <location>
        <begin position="268"/>
        <end position="290"/>
    </location>
</feature>
<evidence type="ECO:0000313" key="3">
    <source>
        <dbReference type="EMBL" id="MDT0576070.1"/>
    </source>
</evidence>
<name>A0ABU2ZHI4_9SPHN</name>
<reference evidence="3 4" key="1">
    <citation type="submission" date="2023-09" db="EMBL/GenBank/DDBJ databases">
        <authorList>
            <person name="Rey-Velasco X."/>
        </authorList>
    </citation>
    <scope>NUCLEOTIDE SEQUENCE [LARGE SCALE GENOMIC DNA]</scope>
    <source>
        <strain evidence="3 4">F390</strain>
    </source>
</reference>
<dbReference type="EMBL" id="JAVRHS010000005">
    <property type="protein sequence ID" value="MDT0576070.1"/>
    <property type="molecule type" value="Genomic_DNA"/>
</dbReference>
<dbReference type="PANTHER" id="PTHR34215">
    <property type="entry name" value="BLL0784 PROTEIN"/>
    <property type="match status" value="1"/>
</dbReference>